<evidence type="ECO:0000313" key="3">
    <source>
        <dbReference type="Proteomes" id="UP000765509"/>
    </source>
</evidence>
<feature type="domain" description="Retrovirus-related Pol polyprotein from transposon TNT 1-94-like beta-barrel" evidence="1">
    <location>
        <begin position="134"/>
        <end position="210"/>
    </location>
</feature>
<name>A0A9Q3BKR3_9BASI</name>
<dbReference type="Pfam" id="PF22936">
    <property type="entry name" value="Pol_BBD"/>
    <property type="match status" value="1"/>
</dbReference>
<organism evidence="2 3">
    <name type="scientific">Austropuccinia psidii MF-1</name>
    <dbReference type="NCBI Taxonomy" id="1389203"/>
    <lineage>
        <taxon>Eukaryota</taxon>
        <taxon>Fungi</taxon>
        <taxon>Dikarya</taxon>
        <taxon>Basidiomycota</taxon>
        <taxon>Pucciniomycotina</taxon>
        <taxon>Pucciniomycetes</taxon>
        <taxon>Pucciniales</taxon>
        <taxon>Sphaerophragmiaceae</taxon>
        <taxon>Austropuccinia</taxon>
    </lineage>
</organism>
<proteinExistence type="predicted"/>
<dbReference type="InterPro" id="IPR054722">
    <property type="entry name" value="PolX-like_BBD"/>
</dbReference>
<evidence type="ECO:0000259" key="1">
    <source>
        <dbReference type="Pfam" id="PF22936"/>
    </source>
</evidence>
<protein>
    <recommendedName>
        <fullName evidence="1">Retrovirus-related Pol polyprotein from transposon TNT 1-94-like beta-barrel domain-containing protein</fullName>
    </recommendedName>
</protein>
<dbReference type="Proteomes" id="UP000765509">
    <property type="component" value="Unassembled WGS sequence"/>
</dbReference>
<gene>
    <name evidence="2" type="ORF">O181_006290</name>
</gene>
<reference evidence="2" key="1">
    <citation type="submission" date="2021-03" db="EMBL/GenBank/DDBJ databases">
        <title>Draft genome sequence of rust myrtle Austropuccinia psidii MF-1, a brazilian biotype.</title>
        <authorList>
            <person name="Quecine M.C."/>
            <person name="Pachon D.M.R."/>
            <person name="Bonatelli M.L."/>
            <person name="Correr F.H."/>
            <person name="Franceschini L.M."/>
            <person name="Leite T.F."/>
            <person name="Margarido G.R.A."/>
            <person name="Almeida C.A."/>
            <person name="Ferrarezi J.A."/>
            <person name="Labate C.A."/>
        </authorList>
    </citation>
    <scope>NUCLEOTIDE SEQUENCE</scope>
    <source>
        <strain evidence="2">MF-1</strain>
    </source>
</reference>
<comment type="caution">
    <text evidence="2">The sequence shown here is derived from an EMBL/GenBank/DDBJ whole genome shotgun (WGS) entry which is preliminary data.</text>
</comment>
<evidence type="ECO:0000313" key="2">
    <source>
        <dbReference type="EMBL" id="MBW0466575.1"/>
    </source>
</evidence>
<dbReference type="EMBL" id="AVOT02001335">
    <property type="protein sequence ID" value="MBW0466575.1"/>
    <property type="molecule type" value="Genomic_DNA"/>
</dbReference>
<keyword evidence="3" id="KW-1185">Reference proteome</keyword>
<accession>A0A9Q3BKR3</accession>
<sequence length="217" mass="24502">MNVRFLQLFPRLKPNLSIEFQPLVEKSTLNAKQQGNPENVLKILHEKALKGEALSSESSKAVALNRKTFPSKTVHYCAKGKHNPLVKSHGTKICWQLHQELRSERMKEKAQSNFTLARALLTQKGNKPTTASLVLDTGALNHMFKDKRFFSSISPCYRKILPGWNSSSLKAEAIRTAKIINWRGKTWNLHNSLYIPALTTNLLSLTHLASSETTIKK</sequence>
<dbReference type="OrthoDB" id="97058at2759"/>
<dbReference type="AlphaFoldDB" id="A0A9Q3BKR3"/>